<dbReference type="InterPro" id="IPR013815">
    <property type="entry name" value="ATP_grasp_subdomain_1"/>
</dbReference>
<keyword evidence="7" id="KW-0808">Transferase</keyword>
<evidence type="ECO:0000256" key="2">
    <source>
        <dbReference type="ARBA" id="ARBA00002988"/>
    </source>
</evidence>
<comment type="function">
    <text evidence="2">Catalyzes the phosphorylation of pyruvate to phosphoenolpyruvate.</text>
</comment>
<reference evidence="16 17" key="1">
    <citation type="submission" date="2020-07" db="EMBL/GenBank/DDBJ databases">
        <title>Genomic Encyclopedia of Type Strains, Phase IV (KMG-IV): sequencing the most valuable type-strain genomes for metagenomic binning, comparative biology and taxonomic classification.</title>
        <authorList>
            <person name="Goeker M."/>
        </authorList>
    </citation>
    <scope>NUCLEOTIDE SEQUENCE [LARGE SCALE GENOMIC DNA]</scope>
    <source>
        <strain evidence="16 17">DSM 17721</strain>
    </source>
</reference>
<evidence type="ECO:0000256" key="9">
    <source>
        <dbReference type="ARBA" id="ARBA00022741"/>
    </source>
</evidence>
<evidence type="ECO:0000256" key="5">
    <source>
        <dbReference type="ARBA" id="ARBA00011996"/>
    </source>
</evidence>
<dbReference type="GO" id="GO:0046872">
    <property type="term" value="F:metal ion binding"/>
    <property type="evidence" value="ECO:0007669"/>
    <property type="project" value="UniProtKB-KW"/>
</dbReference>
<keyword evidence="12" id="KW-0460">Magnesium</keyword>
<evidence type="ECO:0000256" key="6">
    <source>
        <dbReference type="ARBA" id="ARBA00021623"/>
    </source>
</evidence>
<dbReference type="Gene3D" id="3.30.1490.20">
    <property type="entry name" value="ATP-grasp fold, A domain"/>
    <property type="match status" value="1"/>
</dbReference>
<dbReference type="Proteomes" id="UP000525298">
    <property type="component" value="Unassembled WGS sequence"/>
</dbReference>
<evidence type="ECO:0000256" key="11">
    <source>
        <dbReference type="ARBA" id="ARBA00022840"/>
    </source>
</evidence>
<evidence type="ECO:0000313" key="17">
    <source>
        <dbReference type="Proteomes" id="UP000525298"/>
    </source>
</evidence>
<proteinExistence type="inferred from homology"/>
<dbReference type="RefSeq" id="WP_332309024.1">
    <property type="nucleotide sequence ID" value="NZ_JACDUS010000005.1"/>
</dbReference>
<evidence type="ECO:0000256" key="8">
    <source>
        <dbReference type="ARBA" id="ARBA00022723"/>
    </source>
</evidence>
<dbReference type="SUPFAM" id="SSF56059">
    <property type="entry name" value="Glutathione synthetase ATP-binding domain-like"/>
    <property type="match status" value="1"/>
</dbReference>
<evidence type="ECO:0000256" key="3">
    <source>
        <dbReference type="ARBA" id="ARBA00004742"/>
    </source>
</evidence>
<dbReference type="Pfam" id="PF01326">
    <property type="entry name" value="PPDK_N"/>
    <property type="match status" value="1"/>
</dbReference>
<evidence type="ECO:0000256" key="1">
    <source>
        <dbReference type="ARBA" id="ARBA00001946"/>
    </source>
</evidence>
<feature type="domain" description="Pyruvate phosphate dikinase AMP/ATP-binding" evidence="15">
    <location>
        <begin position="300"/>
        <end position="670"/>
    </location>
</feature>
<comment type="similarity">
    <text evidence="4">Belongs to the PEP-utilizing enzyme family.</text>
</comment>
<dbReference type="InterPro" id="IPR002192">
    <property type="entry name" value="PPDK_AMP/ATP-bd"/>
</dbReference>
<evidence type="ECO:0000256" key="7">
    <source>
        <dbReference type="ARBA" id="ARBA00022679"/>
    </source>
</evidence>
<dbReference type="AlphaFoldDB" id="A0A7W0C9R2"/>
<dbReference type="InterPro" id="IPR006319">
    <property type="entry name" value="PEP_synth"/>
</dbReference>
<evidence type="ECO:0000256" key="13">
    <source>
        <dbReference type="ARBA" id="ARBA00033470"/>
    </source>
</evidence>
<keyword evidence="11" id="KW-0067">ATP-binding</keyword>
<keyword evidence="17" id="KW-1185">Reference proteome</keyword>
<keyword evidence="10" id="KW-0418">Kinase</keyword>
<comment type="catalytic activity">
    <reaction evidence="14">
        <text>pyruvate + ATP + H2O = phosphoenolpyruvate + AMP + phosphate + 2 H(+)</text>
        <dbReference type="Rhea" id="RHEA:11364"/>
        <dbReference type="ChEBI" id="CHEBI:15361"/>
        <dbReference type="ChEBI" id="CHEBI:15377"/>
        <dbReference type="ChEBI" id="CHEBI:15378"/>
        <dbReference type="ChEBI" id="CHEBI:30616"/>
        <dbReference type="ChEBI" id="CHEBI:43474"/>
        <dbReference type="ChEBI" id="CHEBI:58702"/>
        <dbReference type="ChEBI" id="CHEBI:456215"/>
        <dbReference type="EC" id="2.7.9.2"/>
    </reaction>
</comment>
<evidence type="ECO:0000259" key="15">
    <source>
        <dbReference type="Pfam" id="PF01326"/>
    </source>
</evidence>
<protein>
    <recommendedName>
        <fullName evidence="6">Phosphoenolpyruvate synthase</fullName>
        <ecNumber evidence="5">2.7.9.2</ecNumber>
    </recommendedName>
    <alternativeName>
        <fullName evidence="13">Pyruvate, water dikinase</fullName>
    </alternativeName>
</protein>
<keyword evidence="9" id="KW-0547">Nucleotide-binding</keyword>
<evidence type="ECO:0000313" key="16">
    <source>
        <dbReference type="EMBL" id="MBA2881710.1"/>
    </source>
</evidence>
<dbReference type="EC" id="2.7.9.2" evidence="5"/>
<evidence type="ECO:0000256" key="12">
    <source>
        <dbReference type="ARBA" id="ARBA00022842"/>
    </source>
</evidence>
<name>A0A7W0C9R2_9BACT</name>
<organism evidence="16 17">
    <name type="scientific">Desulfosalsimonas propionicica</name>
    <dbReference type="NCBI Taxonomy" id="332175"/>
    <lineage>
        <taxon>Bacteria</taxon>
        <taxon>Pseudomonadati</taxon>
        <taxon>Thermodesulfobacteriota</taxon>
        <taxon>Desulfobacteria</taxon>
        <taxon>Desulfobacterales</taxon>
        <taxon>Desulfosalsimonadaceae</taxon>
        <taxon>Desulfosalsimonas</taxon>
    </lineage>
</organism>
<dbReference type="GO" id="GO:0005524">
    <property type="term" value="F:ATP binding"/>
    <property type="evidence" value="ECO:0007669"/>
    <property type="project" value="UniProtKB-KW"/>
</dbReference>
<accession>A0A7W0C9R2</accession>
<comment type="caution">
    <text evidence="16">The sequence shown here is derived from an EMBL/GenBank/DDBJ whole genome shotgun (WGS) entry which is preliminary data.</text>
</comment>
<dbReference type="GO" id="GO:0008986">
    <property type="term" value="F:pyruvate, water dikinase activity"/>
    <property type="evidence" value="ECO:0007669"/>
    <property type="project" value="UniProtKB-EC"/>
</dbReference>
<comment type="cofactor">
    <cofactor evidence="1">
        <name>Mg(2+)</name>
        <dbReference type="ChEBI" id="CHEBI:18420"/>
    </cofactor>
</comment>
<comment type="pathway">
    <text evidence="3">Carbohydrate biosynthesis; gluconeogenesis.</text>
</comment>
<sequence length="867" mass="100264">MKISTMAYYSHVSTGWPSLDTIIDHLRRGDNVVWQVDSIDDYQRLVTPFVNSALARNERVVYMRFARHIPLVEPRDNIVVYHLRTENGFESFSAEVHSIITRQGRDVCYVFDSLSDLQHVWATDLMIGDFFFITCPYLFELNTTAYFGILRNRHSFKAIARIRETTQVLIDVYNYQGQVCVHPIKVQHRYSPTMFFPHIKKKDELMPVINSVEATRLFSYLADHQAVSAQRRLDYWDRLFMQARSLLESGAGGAEKKDMVEQLSRLLLTRNKRLLSMIRRHLGLEDLLMIKERLIGTGFIGGKSLGMLMARKILTQDRAFDWSQVIEPHDSFYIGSDVFYSYIVQNGWWKLFMAHKTRTGYFSRAAELREKMLNGVFPEEITEQFQLMLEYFGQSPIIVRSSSLLEDAFGSAFAGKYESFFCVNQGSPEKRYEKFEEAVRRIFASTMSEDALAYRLQRGLDQMDEQMALLVQRVSGAYHQRFFYPELAGVGLSYNPFVWKKGMDPHAGMIRLVFGLGTRAVNRVENDYPRIVATDDPLVRPLAGMHDIRKFSQHYIDLLNLEQNDIQSLSVQELLEKQRPEKFDLLATRDEEADREMRRMGRPQKDIWILTFDLFLTRTSFIDWMKRMLSRLEKAYEYPVDVEFTVNFNQSDQLQINLLQCRPLQTIGDRSRVFLPSSVPPDRILVRMEGNFMGGNISQPISRIIFVDCQAYAGLSRSEKYSVARLVGRLNRQIPDREKMPTLLMGPGRWGTHTPEMGVAVHFSEINHIAAIAEISYQDGSLIPDLSFGTHFFHDLIETGIFYLAIYPESPGVEFNARWIRSLPNALEETAEEDTRLSHVVRVVDTAGLGLKLQSDVAGQRVICYRE</sequence>
<dbReference type="PANTHER" id="PTHR43030">
    <property type="entry name" value="PHOSPHOENOLPYRUVATE SYNTHASE"/>
    <property type="match status" value="1"/>
</dbReference>
<gene>
    <name evidence="16" type="ORF">HNR65_002041</name>
</gene>
<dbReference type="PANTHER" id="PTHR43030:SF1">
    <property type="entry name" value="PHOSPHOENOLPYRUVATE SYNTHASE"/>
    <property type="match status" value="1"/>
</dbReference>
<evidence type="ECO:0000256" key="14">
    <source>
        <dbReference type="ARBA" id="ARBA00047700"/>
    </source>
</evidence>
<evidence type="ECO:0000256" key="4">
    <source>
        <dbReference type="ARBA" id="ARBA00007837"/>
    </source>
</evidence>
<evidence type="ECO:0000256" key="10">
    <source>
        <dbReference type="ARBA" id="ARBA00022777"/>
    </source>
</evidence>
<dbReference type="EMBL" id="JACDUS010000005">
    <property type="protein sequence ID" value="MBA2881710.1"/>
    <property type="molecule type" value="Genomic_DNA"/>
</dbReference>
<keyword evidence="8" id="KW-0479">Metal-binding</keyword>